<name>A0A8T0C1Q0_9GAMM</name>
<proteinExistence type="predicted"/>
<evidence type="ECO:0000256" key="1">
    <source>
        <dbReference type="SAM" id="Phobius"/>
    </source>
</evidence>
<protein>
    <submittedName>
        <fullName evidence="2">Uncharacterized protein</fullName>
    </submittedName>
</protein>
<evidence type="ECO:0000313" key="3">
    <source>
        <dbReference type="Proteomes" id="UP000016480"/>
    </source>
</evidence>
<dbReference type="AlphaFoldDB" id="A0A8T0C1Q0"/>
<organism evidence="2 3">
    <name type="scientific">Pseudoalteromonas rubra</name>
    <dbReference type="NCBI Taxonomy" id="43658"/>
    <lineage>
        <taxon>Bacteria</taxon>
        <taxon>Pseudomonadati</taxon>
        <taxon>Pseudomonadota</taxon>
        <taxon>Gammaproteobacteria</taxon>
        <taxon>Alteromonadales</taxon>
        <taxon>Pseudoalteromonadaceae</taxon>
        <taxon>Pseudoalteromonas</taxon>
    </lineage>
</organism>
<dbReference type="EMBL" id="AHCD03000044">
    <property type="protein sequence ID" value="KAF7781806.1"/>
    <property type="molecule type" value="Genomic_DNA"/>
</dbReference>
<sequence length="54" mass="6149">MWRSTQATQGVSAYPDLTLNVPVVAYLLNLYSILLYFLVLCDSISMKTTEQETF</sequence>
<reference evidence="2 3" key="1">
    <citation type="journal article" date="2012" name="J. Bacteriol.">
        <title>Genome sequence of the cycloprodigiosin-producing bacterial strain Pseudoalteromonas rubra ATCC 29570(T).</title>
        <authorList>
            <person name="Xie B.B."/>
            <person name="Shu Y.L."/>
            <person name="Qin Q.L."/>
            <person name="Rong J.C."/>
            <person name="Zhang X.Y."/>
            <person name="Chen X.L."/>
            <person name="Zhou B.C."/>
            <person name="Zhang Y.Z."/>
        </authorList>
    </citation>
    <scope>NUCLEOTIDE SEQUENCE [LARGE SCALE GENOMIC DNA]</scope>
    <source>
        <strain evidence="2 3">DSM 6842</strain>
    </source>
</reference>
<keyword evidence="1" id="KW-1133">Transmembrane helix</keyword>
<dbReference type="Proteomes" id="UP000016480">
    <property type="component" value="Unassembled WGS sequence"/>
</dbReference>
<keyword evidence="1" id="KW-0472">Membrane</keyword>
<accession>A0A8T0C1Q0</accession>
<keyword evidence="1" id="KW-0812">Transmembrane</keyword>
<feature type="transmembrane region" description="Helical" evidence="1">
    <location>
        <begin position="23"/>
        <end position="41"/>
    </location>
</feature>
<comment type="caution">
    <text evidence="2">The sequence shown here is derived from an EMBL/GenBank/DDBJ whole genome shotgun (WGS) entry which is preliminary data.</text>
</comment>
<gene>
    <name evidence="2" type="ORF">PRUB_b1143</name>
</gene>
<evidence type="ECO:0000313" key="2">
    <source>
        <dbReference type="EMBL" id="KAF7781806.1"/>
    </source>
</evidence>